<evidence type="ECO:0000313" key="2">
    <source>
        <dbReference type="Proteomes" id="UP001498398"/>
    </source>
</evidence>
<reference evidence="1 2" key="1">
    <citation type="submission" date="2024-01" db="EMBL/GenBank/DDBJ databases">
        <title>A draft genome for the cacao thread blight pathogen Marasmiellus scandens.</title>
        <authorList>
            <person name="Baruah I.K."/>
            <person name="Leung J."/>
            <person name="Bukari Y."/>
            <person name="Amoako-Attah I."/>
            <person name="Meinhardt L.W."/>
            <person name="Bailey B.A."/>
            <person name="Cohen S.P."/>
        </authorList>
    </citation>
    <scope>NUCLEOTIDE SEQUENCE [LARGE SCALE GENOMIC DNA]</scope>
    <source>
        <strain evidence="1 2">GH-19</strain>
    </source>
</reference>
<sequence length="109" mass="12135">MARKTAVSYTKDVIVMAKIRGGLTFQKAHIPVPGVTVSVLKPMAGARRAAAAFPANNRKKAMTTTRLSRYIARRRRKKRKEMQQIATAKNTSVITFKTWQFGMGVAARI</sequence>
<comment type="caution">
    <text evidence="1">The sequence shown here is derived from an EMBL/GenBank/DDBJ whole genome shotgun (WGS) entry which is preliminary data.</text>
</comment>
<dbReference type="EMBL" id="JBANRG010000053">
    <property type="protein sequence ID" value="KAK7443741.1"/>
    <property type="molecule type" value="Genomic_DNA"/>
</dbReference>
<accession>A0ABR1J0G0</accession>
<gene>
    <name evidence="1" type="ORF">VKT23_015523</name>
</gene>
<protein>
    <submittedName>
        <fullName evidence="1">Uncharacterized protein</fullName>
    </submittedName>
</protein>
<name>A0ABR1J0G0_9AGAR</name>
<proteinExistence type="predicted"/>
<organism evidence="1 2">
    <name type="scientific">Marasmiellus scandens</name>
    <dbReference type="NCBI Taxonomy" id="2682957"/>
    <lineage>
        <taxon>Eukaryota</taxon>
        <taxon>Fungi</taxon>
        <taxon>Dikarya</taxon>
        <taxon>Basidiomycota</taxon>
        <taxon>Agaricomycotina</taxon>
        <taxon>Agaricomycetes</taxon>
        <taxon>Agaricomycetidae</taxon>
        <taxon>Agaricales</taxon>
        <taxon>Marasmiineae</taxon>
        <taxon>Omphalotaceae</taxon>
        <taxon>Marasmiellus</taxon>
    </lineage>
</organism>
<dbReference type="Proteomes" id="UP001498398">
    <property type="component" value="Unassembled WGS sequence"/>
</dbReference>
<keyword evidence="2" id="KW-1185">Reference proteome</keyword>
<evidence type="ECO:0000313" key="1">
    <source>
        <dbReference type="EMBL" id="KAK7443741.1"/>
    </source>
</evidence>